<protein>
    <submittedName>
        <fullName evidence="1">15658_t:CDS:1</fullName>
    </submittedName>
</protein>
<accession>A0ABN7VZ86</accession>
<dbReference type="EMBL" id="CAJVQB010025814">
    <property type="protein sequence ID" value="CAG8807237.1"/>
    <property type="molecule type" value="Genomic_DNA"/>
</dbReference>
<proteinExistence type="predicted"/>
<keyword evidence="2" id="KW-1185">Reference proteome</keyword>
<name>A0ABN7VZ86_GIGMA</name>
<feature type="non-terminal residue" evidence="1">
    <location>
        <position position="80"/>
    </location>
</feature>
<evidence type="ECO:0000313" key="2">
    <source>
        <dbReference type="Proteomes" id="UP000789901"/>
    </source>
</evidence>
<comment type="caution">
    <text evidence="1">The sequence shown here is derived from an EMBL/GenBank/DDBJ whole genome shotgun (WGS) entry which is preliminary data.</text>
</comment>
<gene>
    <name evidence="1" type="ORF">GMARGA_LOCUS24461</name>
</gene>
<sequence length="80" mass="9609">MSVTKPKCNIFSDNYQEGYQFLSENYQGLYQIDDMIYAYYQFSPENHQKQYQVPLKNHQEFTSLIEGKVPYLNDREVLLN</sequence>
<reference evidence="1 2" key="1">
    <citation type="submission" date="2021-06" db="EMBL/GenBank/DDBJ databases">
        <authorList>
            <person name="Kallberg Y."/>
            <person name="Tangrot J."/>
            <person name="Rosling A."/>
        </authorList>
    </citation>
    <scope>NUCLEOTIDE SEQUENCE [LARGE SCALE GENOMIC DNA]</scope>
    <source>
        <strain evidence="1 2">120-4 pot B 10/14</strain>
    </source>
</reference>
<organism evidence="1 2">
    <name type="scientific">Gigaspora margarita</name>
    <dbReference type="NCBI Taxonomy" id="4874"/>
    <lineage>
        <taxon>Eukaryota</taxon>
        <taxon>Fungi</taxon>
        <taxon>Fungi incertae sedis</taxon>
        <taxon>Mucoromycota</taxon>
        <taxon>Glomeromycotina</taxon>
        <taxon>Glomeromycetes</taxon>
        <taxon>Diversisporales</taxon>
        <taxon>Gigasporaceae</taxon>
        <taxon>Gigaspora</taxon>
    </lineage>
</organism>
<dbReference type="Proteomes" id="UP000789901">
    <property type="component" value="Unassembled WGS sequence"/>
</dbReference>
<evidence type="ECO:0000313" key="1">
    <source>
        <dbReference type="EMBL" id="CAG8807237.1"/>
    </source>
</evidence>